<protein>
    <submittedName>
        <fullName evidence="3">Acid protease</fullName>
    </submittedName>
</protein>
<keyword evidence="4" id="KW-1185">Reference proteome</keyword>
<feature type="domain" description="Peptidase A1" evidence="2">
    <location>
        <begin position="36"/>
        <end position="351"/>
    </location>
</feature>
<reference evidence="3 4" key="1">
    <citation type="submission" date="2019-01" db="EMBL/GenBank/DDBJ databases">
        <title>Draft genome sequences of three monokaryotic isolates of the white-rot basidiomycete fungus Dichomitus squalens.</title>
        <authorList>
            <consortium name="DOE Joint Genome Institute"/>
            <person name="Lopez S.C."/>
            <person name="Andreopoulos B."/>
            <person name="Pangilinan J."/>
            <person name="Lipzen A."/>
            <person name="Riley R."/>
            <person name="Ahrendt S."/>
            <person name="Ng V."/>
            <person name="Barry K."/>
            <person name="Daum C."/>
            <person name="Grigoriev I.V."/>
            <person name="Hilden K.S."/>
            <person name="Makela M.R."/>
            <person name="de Vries R.P."/>
        </authorList>
    </citation>
    <scope>NUCLEOTIDE SEQUENCE [LARGE SCALE GENOMIC DNA]</scope>
    <source>
        <strain evidence="3 4">CBS 464.89</strain>
    </source>
</reference>
<evidence type="ECO:0000313" key="4">
    <source>
        <dbReference type="Proteomes" id="UP000292082"/>
    </source>
</evidence>
<dbReference type="InterPro" id="IPR021109">
    <property type="entry name" value="Peptidase_aspartic_dom_sf"/>
</dbReference>
<organism evidence="3 4">
    <name type="scientific">Dichomitus squalens</name>
    <dbReference type="NCBI Taxonomy" id="114155"/>
    <lineage>
        <taxon>Eukaryota</taxon>
        <taxon>Fungi</taxon>
        <taxon>Dikarya</taxon>
        <taxon>Basidiomycota</taxon>
        <taxon>Agaricomycotina</taxon>
        <taxon>Agaricomycetes</taxon>
        <taxon>Polyporales</taxon>
        <taxon>Polyporaceae</taxon>
        <taxon>Dichomitus</taxon>
    </lineage>
</organism>
<dbReference type="GO" id="GO:0006508">
    <property type="term" value="P:proteolysis"/>
    <property type="evidence" value="ECO:0007669"/>
    <property type="project" value="UniProtKB-KW"/>
</dbReference>
<proteinExistence type="predicted"/>
<evidence type="ECO:0000259" key="2">
    <source>
        <dbReference type="PROSITE" id="PS51767"/>
    </source>
</evidence>
<evidence type="ECO:0000256" key="1">
    <source>
        <dbReference type="SAM" id="SignalP"/>
    </source>
</evidence>
<keyword evidence="3" id="KW-0378">Hydrolase</keyword>
<dbReference type="GO" id="GO:0008233">
    <property type="term" value="F:peptidase activity"/>
    <property type="evidence" value="ECO:0007669"/>
    <property type="project" value="UniProtKB-KW"/>
</dbReference>
<dbReference type="SUPFAM" id="SSF50630">
    <property type="entry name" value="Acid proteases"/>
    <property type="match status" value="1"/>
</dbReference>
<dbReference type="InterPro" id="IPR034164">
    <property type="entry name" value="Pepsin-like_dom"/>
</dbReference>
<dbReference type="Proteomes" id="UP000292082">
    <property type="component" value="Unassembled WGS sequence"/>
</dbReference>
<keyword evidence="3" id="KW-0645">Protease</keyword>
<dbReference type="PROSITE" id="PS51767">
    <property type="entry name" value="PEPTIDASE_A1"/>
    <property type="match status" value="1"/>
</dbReference>
<dbReference type="Pfam" id="PF00026">
    <property type="entry name" value="Asp"/>
    <property type="match status" value="1"/>
</dbReference>
<dbReference type="EMBL" id="ML145129">
    <property type="protein sequence ID" value="TBU58045.1"/>
    <property type="molecule type" value="Genomic_DNA"/>
</dbReference>
<name>A0A4Q9PUE2_9APHY</name>
<feature type="signal peptide" evidence="1">
    <location>
        <begin position="1"/>
        <end position="21"/>
    </location>
</feature>
<accession>A0A4Q9PUE2</accession>
<dbReference type="AlphaFoldDB" id="A0A4Q9PUE2"/>
<gene>
    <name evidence="3" type="ORF">BD310DRAFT_977641</name>
</gene>
<dbReference type="CDD" id="cd05471">
    <property type="entry name" value="pepsin_like"/>
    <property type="match status" value="1"/>
</dbReference>
<keyword evidence="1" id="KW-0732">Signal</keyword>
<dbReference type="InterPro" id="IPR033121">
    <property type="entry name" value="PEPTIDASE_A1"/>
</dbReference>
<dbReference type="Gene3D" id="2.40.70.10">
    <property type="entry name" value="Acid Proteases"/>
    <property type="match status" value="2"/>
</dbReference>
<sequence length="354" mass="37880">MKLFSTASLLYALGAVGLVAAALPKDVPLRLSQGFWHARFSVGPQNFSLTVDTGSFAVLISEGLYKPNPTSVQTNQGEFIQFNGANEDGTLFASETFTFVKDNVTFDDVALAGFLVGNITDGDPLDEDGIIGFSPPASEITDPNDPTFLAGQSLAQAICDQENISPCEFGLALKTDGTGSLIFGPIDESKIKGNLTTQKTLAFDAWWVVNTTEADSPFFVVGDQVVTHIQPIFDNGTPNVIGPLDTVRAALESVGYAIIETTDDNNVTNIFGTYDCSCEPARFGFSFPPSAEVHYIDLGANVLNRTADGKTCTANILGSSMVDAPTWQIGQTWFQGRYVQHNLNTSTIAFAELA</sequence>
<feature type="chain" id="PRO_5020683350" evidence="1">
    <location>
        <begin position="22"/>
        <end position="354"/>
    </location>
</feature>
<evidence type="ECO:0000313" key="3">
    <source>
        <dbReference type="EMBL" id="TBU58045.1"/>
    </source>
</evidence>